<gene>
    <name evidence="1" type="ORF">MNBD_PLANCTO03-1424</name>
</gene>
<dbReference type="AlphaFoldDB" id="A0A3B1DQW7"/>
<reference evidence="1" key="1">
    <citation type="submission" date="2018-06" db="EMBL/GenBank/DDBJ databases">
        <authorList>
            <person name="Zhirakovskaya E."/>
        </authorList>
    </citation>
    <scope>NUCLEOTIDE SEQUENCE</scope>
</reference>
<accession>A0A3B1DQW7</accession>
<proteinExistence type="predicted"/>
<organism evidence="1">
    <name type="scientific">hydrothermal vent metagenome</name>
    <dbReference type="NCBI Taxonomy" id="652676"/>
    <lineage>
        <taxon>unclassified sequences</taxon>
        <taxon>metagenomes</taxon>
        <taxon>ecological metagenomes</taxon>
    </lineage>
</organism>
<sequence>MGVVAGAQSRTSAGLAGSLANLKKIGEVTGNYAADYEDQLWSFTWHPGYAPSEYDDLQNPADSVTAVAYQAVDIVRRLYRDDFPRFNNRFGSYWISTLVLADYLDESLPLEWVVSPGDKVRLEWQLDPDNPPDLNEQGGVGWSAMFAGFGSSYELMPAFFAPDERTDYQSTITQYKPSHNFTQVPPGLEFGGRRVSEVLFPSQKVHMAERASFFFGPTPTHYLHAEARVPVLMADGSVSPRTSADANVSFKPNNPDNPNSSLANYVPNLIYEPPTLSGGTKDFDIETHYKWTRRGLRGIDFNGQRAE</sequence>
<evidence type="ECO:0000313" key="1">
    <source>
        <dbReference type="EMBL" id="VAX39263.1"/>
    </source>
</evidence>
<name>A0A3B1DQW7_9ZZZZ</name>
<dbReference type="EMBL" id="UOGK01000214">
    <property type="protein sequence ID" value="VAX39263.1"/>
    <property type="molecule type" value="Genomic_DNA"/>
</dbReference>
<protein>
    <submittedName>
        <fullName evidence="1">Uncharacterized protein</fullName>
    </submittedName>
</protein>